<dbReference type="RefSeq" id="WP_013426054.1">
    <property type="nucleotide sequence ID" value="NC_014666.1"/>
</dbReference>
<dbReference type="FunCoup" id="E3J2Y6">
    <property type="interactions" value="91"/>
</dbReference>
<evidence type="ECO:0000313" key="3">
    <source>
        <dbReference type="Proteomes" id="UP000002484"/>
    </source>
</evidence>
<dbReference type="CDD" id="cd02440">
    <property type="entry name" value="AdoMet_MTases"/>
    <property type="match status" value="1"/>
</dbReference>
<dbReference type="Proteomes" id="UP000002484">
    <property type="component" value="Chromosome"/>
</dbReference>
<dbReference type="Gene3D" id="3.40.50.150">
    <property type="entry name" value="Vaccinia Virus protein VP39"/>
    <property type="match status" value="1"/>
</dbReference>
<dbReference type="STRING" id="298654.FraEuI1c_4947"/>
<dbReference type="OrthoDB" id="3172472at2"/>
<dbReference type="SUPFAM" id="SSF53335">
    <property type="entry name" value="S-adenosyl-L-methionine-dependent methyltransferases"/>
    <property type="match status" value="1"/>
</dbReference>
<dbReference type="eggNOG" id="COG0030">
    <property type="taxonomic scope" value="Bacteria"/>
</dbReference>
<dbReference type="InterPro" id="IPR029063">
    <property type="entry name" value="SAM-dependent_MTases_sf"/>
</dbReference>
<evidence type="ECO:0000313" key="2">
    <source>
        <dbReference type="EMBL" id="ADP82936.1"/>
    </source>
</evidence>
<gene>
    <name evidence="2" type="ordered locus">FraEuI1c_4947</name>
</gene>
<dbReference type="KEGG" id="fri:FraEuI1c_4947"/>
<keyword evidence="3" id="KW-1185">Reference proteome</keyword>
<dbReference type="InterPro" id="IPR041698">
    <property type="entry name" value="Methyltransf_25"/>
</dbReference>
<protein>
    <submittedName>
        <fullName evidence="2">Methyltransferase type 11</fullName>
    </submittedName>
</protein>
<keyword evidence="2" id="KW-0808">Transferase</keyword>
<dbReference type="HOGENOM" id="CLU_069129_4_0_11"/>
<dbReference type="Gene3D" id="2.20.25.570">
    <property type="match status" value="1"/>
</dbReference>
<proteinExistence type="predicted"/>
<dbReference type="InParanoid" id="E3J2Y6"/>
<dbReference type="GO" id="GO:0032259">
    <property type="term" value="P:methylation"/>
    <property type="evidence" value="ECO:0007669"/>
    <property type="project" value="UniProtKB-KW"/>
</dbReference>
<dbReference type="AlphaFoldDB" id="E3J2Y6"/>
<sequence length="257" mass="27132">MGEPFGGWAPAEYGDRIADVYDHWYEGLDEALPAAVELLAKTAKGGQALELGIGTGRVALPLAAAGVKVAGVDASERMVARLWAKPGGADIPVTFGDFGDPAVLAEAAGTSGDVSLVYVVFNTLFALPTQAEQVRVFAAASEVLAPGAAFVVQAFVPDQSLFARGTRFSTDRIEGDESRLTAAVHDRNAQTVRANHVVLSPRGIETYPVNLRYAFPAELDLMAALAGLTLEARFGTWSGEPFTNTSGSHISLWRKLA</sequence>
<keyword evidence="2" id="KW-0489">Methyltransferase</keyword>
<reference evidence="2 3" key="1">
    <citation type="submission" date="2010-10" db="EMBL/GenBank/DDBJ databases">
        <title>Complete sequence of Frankia sp. EuI1c.</title>
        <authorList>
            <consortium name="US DOE Joint Genome Institute"/>
            <person name="Lucas S."/>
            <person name="Copeland A."/>
            <person name="Lapidus A."/>
            <person name="Cheng J.-F."/>
            <person name="Bruce D."/>
            <person name="Goodwin L."/>
            <person name="Pitluck S."/>
            <person name="Chertkov O."/>
            <person name="Detter J.C."/>
            <person name="Han C."/>
            <person name="Tapia R."/>
            <person name="Land M."/>
            <person name="Hauser L."/>
            <person name="Jeffries C."/>
            <person name="Kyrpides N."/>
            <person name="Ivanova N."/>
            <person name="Mikhailova N."/>
            <person name="Beauchemin N."/>
            <person name="Sen A."/>
            <person name="Sur S.A."/>
            <person name="Gtari M."/>
            <person name="Wall L."/>
            <person name="Tisa L."/>
            <person name="Woyke T."/>
        </authorList>
    </citation>
    <scope>NUCLEOTIDE SEQUENCE [LARGE SCALE GENOMIC DNA]</scope>
    <source>
        <strain evidence="3">DSM 45817 / CECT 9037 / EuI1c</strain>
    </source>
</reference>
<dbReference type="Pfam" id="PF13649">
    <property type="entry name" value="Methyltransf_25"/>
    <property type="match status" value="1"/>
</dbReference>
<dbReference type="EMBL" id="CP002299">
    <property type="protein sequence ID" value="ADP82936.1"/>
    <property type="molecule type" value="Genomic_DNA"/>
</dbReference>
<name>E3J2Y6_PSEI1</name>
<dbReference type="GO" id="GO:0008168">
    <property type="term" value="F:methyltransferase activity"/>
    <property type="evidence" value="ECO:0007669"/>
    <property type="project" value="UniProtKB-KW"/>
</dbReference>
<feature type="domain" description="Methyltransferase" evidence="1">
    <location>
        <begin position="49"/>
        <end position="147"/>
    </location>
</feature>
<organism evidence="2 3">
    <name type="scientific">Pseudofrankia inefficax (strain DSM 45817 / CECT 9037 / DDB 130130 / EuI1c)</name>
    <name type="common">Frankia inefficax</name>
    <dbReference type="NCBI Taxonomy" id="298654"/>
    <lineage>
        <taxon>Bacteria</taxon>
        <taxon>Bacillati</taxon>
        <taxon>Actinomycetota</taxon>
        <taxon>Actinomycetes</taxon>
        <taxon>Frankiales</taxon>
        <taxon>Frankiaceae</taxon>
        <taxon>Pseudofrankia</taxon>
    </lineage>
</organism>
<accession>E3J2Y6</accession>
<evidence type="ECO:0000259" key="1">
    <source>
        <dbReference type="Pfam" id="PF13649"/>
    </source>
</evidence>